<dbReference type="RefSeq" id="WP_135182950.1">
    <property type="nucleotide sequence ID" value="NZ_JADGKZ010000034.1"/>
</dbReference>
<keyword evidence="2" id="KW-0812">Transmembrane</keyword>
<evidence type="ECO:0000256" key="1">
    <source>
        <dbReference type="SAM" id="MobiDB-lite"/>
    </source>
</evidence>
<feature type="compositionally biased region" description="Polar residues" evidence="1">
    <location>
        <begin position="173"/>
        <end position="183"/>
    </location>
</feature>
<gene>
    <name evidence="3" type="ORF">E4T82_11745</name>
</gene>
<evidence type="ECO:0000313" key="3">
    <source>
        <dbReference type="EMBL" id="TFU96628.1"/>
    </source>
</evidence>
<feature type="non-terminal residue" evidence="3">
    <location>
        <position position="297"/>
    </location>
</feature>
<dbReference type="EMBL" id="SPPD01000034">
    <property type="protein sequence ID" value="TFU96628.1"/>
    <property type="molecule type" value="Genomic_DNA"/>
</dbReference>
<sequence length="297" mass="33949">MDEKKTIELETDKTQLISSSSERKNISLSHHNWKRMRTTTKASFLKKVSVDDVKRAVERLRKKKGNPVPAYQKSKQVSSKVFPKTEMIAGDVEQKDEVKKPSSVKQTGLVKSTLAQRLKVESSRVTDDLLAQEDNLQEIVEMKRQIQEGSERLYPIQTSLAYVKSTLSTVAKSQSLSNSSRTNKIPKKKPVSSSKQQRQRKYAPRAWMGSVKSVLSTSVGKWTLFAGGGVPLLLIVIIGVFSQVFPIQSEYDLNETYLYMTQLDRKKSSDTVEYYTNWEDPLLYLHFHYEAIHEDPR</sequence>
<accession>A0A4Y9J8Y3</accession>
<proteinExistence type="predicted"/>
<dbReference type="AlphaFoldDB" id="A0A4Y9J8Y3"/>
<evidence type="ECO:0008006" key="5">
    <source>
        <dbReference type="Google" id="ProtNLM"/>
    </source>
</evidence>
<keyword evidence="2" id="KW-1133">Transmembrane helix</keyword>
<dbReference type="Proteomes" id="UP000297253">
    <property type="component" value="Unassembled WGS sequence"/>
</dbReference>
<reference evidence="3 4" key="1">
    <citation type="submission" date="2019-03" db="EMBL/GenBank/DDBJ databases">
        <title>Diversity of the mouse oral microbiome.</title>
        <authorList>
            <person name="Joseph S."/>
            <person name="Aduse-Opoku J."/>
            <person name="Curtis M."/>
            <person name="Wade W."/>
            <person name="Hashim A."/>
        </authorList>
    </citation>
    <scope>NUCLEOTIDE SEQUENCE [LARGE SCALE GENOMIC DNA]</scope>
    <source>
        <strain evidence="3 4">WM131</strain>
    </source>
</reference>
<feature type="transmembrane region" description="Helical" evidence="2">
    <location>
        <begin position="222"/>
        <end position="241"/>
    </location>
</feature>
<evidence type="ECO:0000313" key="4">
    <source>
        <dbReference type="Proteomes" id="UP000297253"/>
    </source>
</evidence>
<name>A0A4Y9J8Y3_9STRE</name>
<organism evidence="3 4">
    <name type="scientific">Streptococcus cuniculi</name>
    <dbReference type="NCBI Taxonomy" id="1432788"/>
    <lineage>
        <taxon>Bacteria</taxon>
        <taxon>Bacillati</taxon>
        <taxon>Bacillota</taxon>
        <taxon>Bacilli</taxon>
        <taxon>Lactobacillales</taxon>
        <taxon>Streptococcaceae</taxon>
        <taxon>Streptococcus</taxon>
    </lineage>
</organism>
<comment type="caution">
    <text evidence="3">The sequence shown here is derived from an EMBL/GenBank/DDBJ whole genome shotgun (WGS) entry which is preliminary data.</text>
</comment>
<protein>
    <recommendedName>
        <fullName evidence="5">CHAP domain-containing protein</fullName>
    </recommendedName>
</protein>
<keyword evidence="2" id="KW-0472">Membrane</keyword>
<feature type="region of interest" description="Disordered" evidence="1">
    <location>
        <begin position="173"/>
        <end position="203"/>
    </location>
</feature>
<evidence type="ECO:0000256" key="2">
    <source>
        <dbReference type="SAM" id="Phobius"/>
    </source>
</evidence>